<feature type="domain" description="Peptidase C14 caspase" evidence="3">
    <location>
        <begin position="85"/>
        <end position="358"/>
    </location>
</feature>
<comment type="caution">
    <text evidence="4">The sequence shown here is derived from an EMBL/GenBank/DDBJ whole genome shotgun (WGS) entry which is preliminary data.</text>
</comment>
<feature type="compositionally biased region" description="Acidic residues" evidence="2">
    <location>
        <begin position="182"/>
        <end position="201"/>
    </location>
</feature>
<sequence>MSLKATCIVEGWSPGSMHTFLIVQTVTHHALPVSHCWNFGSVMVDLGFPPYMHMQYCSVDGRVRSLIKDSGSLPLQPRPDSSRIWAALIGIDGYSTYPLDGCVEDALAMADYLVKDLAVPKGRIQLLLGPRNNSNASAEASFIPSRRNILSLLRSLINNDEIKHGDPIIIFAAGHGYRYPVSEDDHDNDSDYGGEENDSDYDTEHDCKSPPKFVEAFCPIDRDTLDSSDDPIPDISDWELNTILSELSRAKGHRITVLLDCCHAGSITRTYSRERAAPPPKYTSLEDMLRAAEEGLTDLLGRQTLFSKDWVPDMDSHVMVAACKENERAQACLRRKEDGTKVWRGVFTSLLIKTLRSGVLKEGATYVHLGKALLRRQLRRRPQTPLQTPNVAGRRQNMRLWYQD</sequence>
<evidence type="ECO:0000259" key="3">
    <source>
        <dbReference type="Pfam" id="PF00656"/>
    </source>
</evidence>
<evidence type="ECO:0000256" key="1">
    <source>
        <dbReference type="ARBA" id="ARBA00009005"/>
    </source>
</evidence>
<dbReference type="GO" id="GO:0004197">
    <property type="term" value="F:cysteine-type endopeptidase activity"/>
    <property type="evidence" value="ECO:0007669"/>
    <property type="project" value="InterPro"/>
</dbReference>
<organism evidence="4 5">
    <name type="scientific">Armillaria tabescens</name>
    <name type="common">Ringless honey mushroom</name>
    <name type="synonym">Agaricus tabescens</name>
    <dbReference type="NCBI Taxonomy" id="1929756"/>
    <lineage>
        <taxon>Eukaryota</taxon>
        <taxon>Fungi</taxon>
        <taxon>Dikarya</taxon>
        <taxon>Basidiomycota</taxon>
        <taxon>Agaricomycotina</taxon>
        <taxon>Agaricomycetes</taxon>
        <taxon>Agaricomycetidae</taxon>
        <taxon>Agaricales</taxon>
        <taxon>Marasmiineae</taxon>
        <taxon>Physalacriaceae</taxon>
        <taxon>Desarmillaria</taxon>
    </lineage>
</organism>
<comment type="similarity">
    <text evidence="1">Belongs to the peptidase C14B family.</text>
</comment>
<dbReference type="RefSeq" id="XP_060332665.1">
    <property type="nucleotide sequence ID" value="XM_060469491.1"/>
</dbReference>
<name>A0AA39N7U0_ARMTA</name>
<dbReference type="GeneID" id="85353039"/>
<dbReference type="Gene3D" id="3.40.50.1460">
    <property type="match status" value="1"/>
</dbReference>
<feature type="region of interest" description="Disordered" evidence="2">
    <location>
        <begin position="182"/>
        <end position="206"/>
    </location>
</feature>
<reference evidence="4" key="1">
    <citation type="submission" date="2023-06" db="EMBL/GenBank/DDBJ databases">
        <authorList>
            <consortium name="Lawrence Berkeley National Laboratory"/>
            <person name="Ahrendt S."/>
            <person name="Sahu N."/>
            <person name="Indic B."/>
            <person name="Wong-Bajracharya J."/>
            <person name="Merenyi Z."/>
            <person name="Ke H.-M."/>
            <person name="Monk M."/>
            <person name="Kocsube S."/>
            <person name="Drula E."/>
            <person name="Lipzen A."/>
            <person name="Balint B."/>
            <person name="Henrissat B."/>
            <person name="Andreopoulos B."/>
            <person name="Martin F.M."/>
            <person name="Harder C.B."/>
            <person name="Rigling D."/>
            <person name="Ford K.L."/>
            <person name="Foster G.D."/>
            <person name="Pangilinan J."/>
            <person name="Papanicolaou A."/>
            <person name="Barry K."/>
            <person name="LaButti K."/>
            <person name="Viragh M."/>
            <person name="Koriabine M."/>
            <person name="Yan M."/>
            <person name="Riley R."/>
            <person name="Champramary S."/>
            <person name="Plett K.L."/>
            <person name="Tsai I.J."/>
            <person name="Slot J."/>
            <person name="Sipos G."/>
            <person name="Plett J."/>
            <person name="Nagy L.G."/>
            <person name="Grigoriev I.V."/>
        </authorList>
    </citation>
    <scope>NUCLEOTIDE SEQUENCE</scope>
    <source>
        <strain evidence="4">CCBAS 213</strain>
    </source>
</reference>
<gene>
    <name evidence="4" type="ORF">EV420DRAFT_1478384</name>
</gene>
<protein>
    <recommendedName>
        <fullName evidence="3">Peptidase C14 caspase domain-containing protein</fullName>
    </recommendedName>
</protein>
<dbReference type="PANTHER" id="PTHR48104:SF30">
    <property type="entry name" value="METACASPASE-1"/>
    <property type="match status" value="1"/>
</dbReference>
<dbReference type="AlphaFoldDB" id="A0AA39N7U0"/>
<dbReference type="PANTHER" id="PTHR48104">
    <property type="entry name" value="METACASPASE-4"/>
    <property type="match status" value="1"/>
</dbReference>
<dbReference type="InterPro" id="IPR050452">
    <property type="entry name" value="Metacaspase"/>
</dbReference>
<accession>A0AA39N7U0</accession>
<dbReference type="GO" id="GO:0005737">
    <property type="term" value="C:cytoplasm"/>
    <property type="evidence" value="ECO:0007669"/>
    <property type="project" value="TreeGrafter"/>
</dbReference>
<dbReference type="GO" id="GO:0006508">
    <property type="term" value="P:proteolysis"/>
    <property type="evidence" value="ECO:0007669"/>
    <property type="project" value="InterPro"/>
</dbReference>
<dbReference type="Proteomes" id="UP001175211">
    <property type="component" value="Unassembled WGS sequence"/>
</dbReference>
<evidence type="ECO:0000313" key="4">
    <source>
        <dbReference type="EMBL" id="KAK0460626.1"/>
    </source>
</evidence>
<dbReference type="Pfam" id="PF00656">
    <property type="entry name" value="Peptidase_C14"/>
    <property type="match status" value="1"/>
</dbReference>
<keyword evidence="5" id="KW-1185">Reference proteome</keyword>
<evidence type="ECO:0000313" key="5">
    <source>
        <dbReference type="Proteomes" id="UP001175211"/>
    </source>
</evidence>
<dbReference type="InterPro" id="IPR011600">
    <property type="entry name" value="Pept_C14_caspase"/>
</dbReference>
<dbReference type="EMBL" id="JAUEPS010000012">
    <property type="protein sequence ID" value="KAK0460626.1"/>
    <property type="molecule type" value="Genomic_DNA"/>
</dbReference>
<evidence type="ECO:0000256" key="2">
    <source>
        <dbReference type="SAM" id="MobiDB-lite"/>
    </source>
</evidence>
<proteinExistence type="inferred from homology"/>